<dbReference type="Proteomes" id="UP000050863">
    <property type="component" value="Unassembled WGS sequence"/>
</dbReference>
<dbReference type="InterPro" id="IPR005481">
    <property type="entry name" value="BC-like_N"/>
</dbReference>
<dbReference type="STRING" id="280332.CQ12_09325"/>
<evidence type="ECO:0000313" key="2">
    <source>
        <dbReference type="EMBL" id="KRR13330.1"/>
    </source>
</evidence>
<dbReference type="AlphaFoldDB" id="A0A0R3LZ65"/>
<accession>A0A0R3LZ65</accession>
<dbReference type="RefSeq" id="WP_430642182.1">
    <property type="nucleotide sequence ID" value="NZ_LLXZ01000027.1"/>
</dbReference>
<sequence>MEALILVAENGGPTTLARIGVMRALNRGHVHEFTVSRKSITGGGGSSREINEDSEADRDAMYFAMADEAVLLGPARARDSYLNIERVFKAARFVDRVGLPDCVRHDGHYCHANEAADFSGLGLDRPEIERADMNVFIYTKTSKQVGAREHVKVFATTGGHGNLVRGKRSRRRGF</sequence>
<evidence type="ECO:0000259" key="1">
    <source>
        <dbReference type="Pfam" id="PF00289"/>
    </source>
</evidence>
<dbReference type="EMBL" id="LLXZ01000027">
    <property type="protein sequence ID" value="KRR13330.1"/>
    <property type="molecule type" value="Genomic_DNA"/>
</dbReference>
<proteinExistence type="predicted"/>
<name>A0A0R3LZ65_9BRAD</name>
<protein>
    <recommendedName>
        <fullName evidence="1">Biotin carboxylase-like N-terminal domain-containing protein</fullName>
    </recommendedName>
</protein>
<reference evidence="2 3" key="1">
    <citation type="submission" date="2014-03" db="EMBL/GenBank/DDBJ databases">
        <title>Bradyrhizobium valentinum sp. nov., isolated from effective nodules of Lupinus mariae-josephae, a lupine endemic of basic-lime soils in Eastern Spain.</title>
        <authorList>
            <person name="Duran D."/>
            <person name="Rey L."/>
            <person name="Navarro A."/>
            <person name="Busquets A."/>
            <person name="Imperial J."/>
            <person name="Ruiz-Argueso T."/>
        </authorList>
    </citation>
    <scope>NUCLEOTIDE SEQUENCE [LARGE SCALE GENOMIC DNA]</scope>
    <source>
        <strain evidence="2 3">PAC68</strain>
    </source>
</reference>
<keyword evidence="3" id="KW-1185">Reference proteome</keyword>
<organism evidence="2 3">
    <name type="scientific">Bradyrhizobium jicamae</name>
    <dbReference type="NCBI Taxonomy" id="280332"/>
    <lineage>
        <taxon>Bacteria</taxon>
        <taxon>Pseudomonadati</taxon>
        <taxon>Pseudomonadota</taxon>
        <taxon>Alphaproteobacteria</taxon>
        <taxon>Hyphomicrobiales</taxon>
        <taxon>Nitrobacteraceae</taxon>
        <taxon>Bradyrhizobium</taxon>
    </lineage>
</organism>
<dbReference type="Gene3D" id="3.40.50.20">
    <property type="match status" value="1"/>
</dbReference>
<feature type="domain" description="Biotin carboxylase-like N-terminal" evidence="1">
    <location>
        <begin position="53"/>
        <end position="92"/>
    </location>
</feature>
<gene>
    <name evidence="2" type="ORF">CQ12_09325</name>
</gene>
<evidence type="ECO:0000313" key="3">
    <source>
        <dbReference type="Proteomes" id="UP000050863"/>
    </source>
</evidence>
<dbReference type="SUPFAM" id="SSF52440">
    <property type="entry name" value="PreATP-grasp domain"/>
    <property type="match status" value="1"/>
</dbReference>
<dbReference type="Pfam" id="PF00289">
    <property type="entry name" value="Biotin_carb_N"/>
    <property type="match status" value="1"/>
</dbReference>
<dbReference type="InterPro" id="IPR016185">
    <property type="entry name" value="PreATP-grasp_dom_sf"/>
</dbReference>
<comment type="caution">
    <text evidence="2">The sequence shown here is derived from an EMBL/GenBank/DDBJ whole genome shotgun (WGS) entry which is preliminary data.</text>
</comment>